<protein>
    <submittedName>
        <fullName evidence="1">Uncharacterized protein</fullName>
    </submittedName>
</protein>
<proteinExistence type="predicted"/>
<comment type="caution">
    <text evidence="1">The sequence shown here is derived from an EMBL/GenBank/DDBJ whole genome shotgun (WGS) entry which is preliminary data.</text>
</comment>
<dbReference type="AlphaFoldDB" id="A0A1E3BQ55"/>
<evidence type="ECO:0000313" key="2">
    <source>
        <dbReference type="Proteomes" id="UP000094569"/>
    </source>
</evidence>
<reference evidence="1 2" key="1">
    <citation type="journal article" date="2016" name="BMC Genomics">
        <title>Comparative genomic and transcriptomic analyses of the Fuzhuan brick tea-fermentation fungus Aspergillus cristatus.</title>
        <authorList>
            <person name="Ge Y."/>
            <person name="Wang Y."/>
            <person name="Liu Y."/>
            <person name="Tan Y."/>
            <person name="Ren X."/>
            <person name="Zhang X."/>
            <person name="Hyde K.D."/>
            <person name="Liu Y."/>
            <person name="Liu Z."/>
        </authorList>
    </citation>
    <scope>NUCLEOTIDE SEQUENCE [LARGE SCALE GENOMIC DNA]</scope>
    <source>
        <strain evidence="1 2">GZAAS20.1005</strain>
    </source>
</reference>
<sequence length="121" mass="13848">MPEFSILEIWEDVEGHWDWMHSILPELLEKETNGEIQADLGRILAIRAVNAVYPMTNPKVPCSIAEQLRPVFNIPILPEDALERHLENMKEQEALAKSPIVRSAESSPKRLELNFPMCHHG</sequence>
<keyword evidence="2" id="KW-1185">Reference proteome</keyword>
<organism evidence="1 2">
    <name type="scientific">Aspergillus cristatus</name>
    <name type="common">Chinese Fuzhuan brick tea-fermentation fungus</name>
    <name type="synonym">Eurotium cristatum</name>
    <dbReference type="NCBI Taxonomy" id="573508"/>
    <lineage>
        <taxon>Eukaryota</taxon>
        <taxon>Fungi</taxon>
        <taxon>Dikarya</taxon>
        <taxon>Ascomycota</taxon>
        <taxon>Pezizomycotina</taxon>
        <taxon>Eurotiomycetes</taxon>
        <taxon>Eurotiomycetidae</taxon>
        <taxon>Eurotiales</taxon>
        <taxon>Aspergillaceae</taxon>
        <taxon>Aspergillus</taxon>
        <taxon>Aspergillus subgen. Aspergillus</taxon>
    </lineage>
</organism>
<dbReference type="OrthoDB" id="19653at2759"/>
<dbReference type="VEuPathDB" id="FungiDB:SI65_00668"/>
<dbReference type="Proteomes" id="UP000094569">
    <property type="component" value="Unassembled WGS sequence"/>
</dbReference>
<dbReference type="EMBL" id="JXNT01000001">
    <property type="protein sequence ID" value="ODM23079.1"/>
    <property type="molecule type" value="Genomic_DNA"/>
</dbReference>
<evidence type="ECO:0000313" key="1">
    <source>
        <dbReference type="EMBL" id="ODM23079.1"/>
    </source>
</evidence>
<name>A0A1E3BQ55_ASPCR</name>
<accession>A0A1E3BQ55</accession>
<dbReference type="STRING" id="573508.A0A1E3BQ55"/>
<gene>
    <name evidence="1" type="ORF">SI65_00668</name>
</gene>